<dbReference type="GO" id="GO:0000271">
    <property type="term" value="P:polysaccharide biosynthetic process"/>
    <property type="evidence" value="ECO:0007669"/>
    <property type="project" value="InterPro"/>
</dbReference>
<evidence type="ECO:0000256" key="4">
    <source>
        <dbReference type="ARBA" id="ARBA00022989"/>
    </source>
</evidence>
<gene>
    <name evidence="8" type="ORF">SAMN05192549_108257</name>
</gene>
<keyword evidence="4 6" id="KW-1133">Transmembrane helix</keyword>
<comment type="subcellular location">
    <subcellularLocation>
        <location evidence="1">Membrane</location>
        <topology evidence="1">Multi-pass membrane protein</topology>
    </subcellularLocation>
</comment>
<dbReference type="PANTHER" id="PTHR38459:SF1">
    <property type="entry name" value="PROPHAGE BACTOPRENOL-LINKED GLUCOSE TRANSLOCASE HOMOLOG"/>
    <property type="match status" value="1"/>
</dbReference>
<protein>
    <submittedName>
        <fullName evidence="8">Putative flippase GtrA (Transmembrane translocase of bactoprenol-linked glucose)</fullName>
    </submittedName>
</protein>
<evidence type="ECO:0000256" key="2">
    <source>
        <dbReference type="ARBA" id="ARBA00009399"/>
    </source>
</evidence>
<dbReference type="GO" id="GO:0005886">
    <property type="term" value="C:plasma membrane"/>
    <property type="evidence" value="ECO:0007669"/>
    <property type="project" value="TreeGrafter"/>
</dbReference>
<evidence type="ECO:0000256" key="5">
    <source>
        <dbReference type="ARBA" id="ARBA00023136"/>
    </source>
</evidence>
<name>A0A1M7QYG2_9BURK</name>
<dbReference type="Proteomes" id="UP000184339">
    <property type="component" value="Unassembled WGS sequence"/>
</dbReference>
<dbReference type="PANTHER" id="PTHR38459">
    <property type="entry name" value="PROPHAGE BACTOPRENOL-LINKED GLUCOSE TRANSLOCASE HOMOLOG"/>
    <property type="match status" value="1"/>
</dbReference>
<keyword evidence="5 6" id="KW-0472">Membrane</keyword>
<keyword evidence="9" id="KW-1185">Reference proteome</keyword>
<evidence type="ECO:0000313" key="9">
    <source>
        <dbReference type="Proteomes" id="UP000184339"/>
    </source>
</evidence>
<reference evidence="9" key="1">
    <citation type="submission" date="2016-11" db="EMBL/GenBank/DDBJ databases">
        <authorList>
            <person name="Varghese N."/>
            <person name="Submissions S."/>
        </authorList>
    </citation>
    <scope>NUCLEOTIDE SEQUENCE [LARGE SCALE GENOMIC DNA]</scope>
    <source>
        <strain evidence="9">Sac-22</strain>
    </source>
</reference>
<evidence type="ECO:0000256" key="3">
    <source>
        <dbReference type="ARBA" id="ARBA00022692"/>
    </source>
</evidence>
<accession>A0A1M7QYG2</accession>
<dbReference type="Pfam" id="PF04138">
    <property type="entry name" value="GtrA_DPMS_TM"/>
    <property type="match status" value="1"/>
</dbReference>
<sequence length="128" mass="13814">MSKLAAQLLRFAVTGVIGFGADVAVLYCALALGSGPYLGRLLSFLAAVYVTWRINRRYTFTSSGSPWREWWRYLGAMSGGALLNLGAYTLTLWLLPPAAWLPALGVAVGSLAGMALNFLSAKFFVFKS</sequence>
<dbReference type="RefSeq" id="WP_072787028.1">
    <property type="nucleotide sequence ID" value="NZ_FRCX01000008.1"/>
</dbReference>
<feature type="transmembrane region" description="Helical" evidence="6">
    <location>
        <begin position="30"/>
        <end position="52"/>
    </location>
</feature>
<dbReference type="STRING" id="551987.SAMN05192549_108257"/>
<feature type="transmembrane region" description="Helical" evidence="6">
    <location>
        <begin position="73"/>
        <end position="94"/>
    </location>
</feature>
<evidence type="ECO:0000256" key="6">
    <source>
        <dbReference type="SAM" id="Phobius"/>
    </source>
</evidence>
<proteinExistence type="inferred from homology"/>
<keyword evidence="3 6" id="KW-0812">Transmembrane</keyword>
<dbReference type="EMBL" id="FRCX01000008">
    <property type="protein sequence ID" value="SHN37053.1"/>
    <property type="molecule type" value="Genomic_DNA"/>
</dbReference>
<evidence type="ECO:0000259" key="7">
    <source>
        <dbReference type="Pfam" id="PF04138"/>
    </source>
</evidence>
<evidence type="ECO:0000256" key="1">
    <source>
        <dbReference type="ARBA" id="ARBA00004141"/>
    </source>
</evidence>
<evidence type="ECO:0000313" key="8">
    <source>
        <dbReference type="EMBL" id="SHN37053.1"/>
    </source>
</evidence>
<dbReference type="InterPro" id="IPR051401">
    <property type="entry name" value="GtrA_CellWall_Glycosyl"/>
</dbReference>
<dbReference type="InterPro" id="IPR007267">
    <property type="entry name" value="GtrA_DPMS_TM"/>
</dbReference>
<organism evidence="8 9">
    <name type="scientific">Duganella sacchari</name>
    <dbReference type="NCBI Taxonomy" id="551987"/>
    <lineage>
        <taxon>Bacteria</taxon>
        <taxon>Pseudomonadati</taxon>
        <taxon>Pseudomonadota</taxon>
        <taxon>Betaproteobacteria</taxon>
        <taxon>Burkholderiales</taxon>
        <taxon>Oxalobacteraceae</taxon>
        <taxon>Telluria group</taxon>
        <taxon>Duganella</taxon>
    </lineage>
</organism>
<feature type="transmembrane region" description="Helical" evidence="6">
    <location>
        <begin position="100"/>
        <end position="119"/>
    </location>
</feature>
<dbReference type="AlphaFoldDB" id="A0A1M7QYG2"/>
<comment type="similarity">
    <text evidence="2">Belongs to the GtrA family.</text>
</comment>
<dbReference type="OrthoDB" id="7926501at2"/>
<feature type="domain" description="GtrA/DPMS transmembrane" evidence="7">
    <location>
        <begin position="10"/>
        <end position="126"/>
    </location>
</feature>